<sequence length="133" mass="15439">MQHLSEDLNLSFACTIYWQDSVPRHLIADVFRSISATLAAKDMAYFSVRQDKERHRKCIVSEKGTTCETLSVTLKHAIFEALEKEFAIINGKVLTRMDFYYYWTITEEHGKHVRRGDEDEIISKGSAAWHLLK</sequence>
<evidence type="ECO:0000313" key="2">
    <source>
        <dbReference type="Proteomes" id="UP000620124"/>
    </source>
</evidence>
<name>A0A8H7CLU1_9AGAR</name>
<organism evidence="1 2">
    <name type="scientific">Mycena venus</name>
    <dbReference type="NCBI Taxonomy" id="2733690"/>
    <lineage>
        <taxon>Eukaryota</taxon>
        <taxon>Fungi</taxon>
        <taxon>Dikarya</taxon>
        <taxon>Basidiomycota</taxon>
        <taxon>Agaricomycotina</taxon>
        <taxon>Agaricomycetes</taxon>
        <taxon>Agaricomycetidae</taxon>
        <taxon>Agaricales</taxon>
        <taxon>Marasmiineae</taxon>
        <taxon>Mycenaceae</taxon>
        <taxon>Mycena</taxon>
    </lineage>
</organism>
<dbReference type="AlphaFoldDB" id="A0A8H7CLU1"/>
<proteinExistence type="predicted"/>
<dbReference type="EMBL" id="JACAZI010000017">
    <property type="protein sequence ID" value="KAF7342415.1"/>
    <property type="molecule type" value="Genomic_DNA"/>
</dbReference>
<dbReference type="OrthoDB" id="2905436at2759"/>
<gene>
    <name evidence="1" type="ORF">MVEN_01830500</name>
</gene>
<comment type="caution">
    <text evidence="1">The sequence shown here is derived from an EMBL/GenBank/DDBJ whole genome shotgun (WGS) entry which is preliminary data.</text>
</comment>
<evidence type="ECO:0000313" key="1">
    <source>
        <dbReference type="EMBL" id="KAF7342415.1"/>
    </source>
</evidence>
<protein>
    <submittedName>
        <fullName evidence="1">Uncharacterized protein</fullName>
    </submittedName>
</protein>
<accession>A0A8H7CLU1</accession>
<dbReference type="Proteomes" id="UP000620124">
    <property type="component" value="Unassembled WGS sequence"/>
</dbReference>
<reference evidence="1" key="1">
    <citation type="submission" date="2020-05" db="EMBL/GenBank/DDBJ databases">
        <title>Mycena genomes resolve the evolution of fungal bioluminescence.</title>
        <authorList>
            <person name="Tsai I.J."/>
        </authorList>
    </citation>
    <scope>NUCLEOTIDE SEQUENCE</scope>
    <source>
        <strain evidence="1">CCC161011</strain>
    </source>
</reference>
<keyword evidence="2" id="KW-1185">Reference proteome</keyword>